<evidence type="ECO:0000259" key="7">
    <source>
        <dbReference type="Pfam" id="PF00535"/>
    </source>
</evidence>
<proteinExistence type="predicted"/>
<dbReference type="SUPFAM" id="SSF53448">
    <property type="entry name" value="Nucleotide-diphospho-sugar transferases"/>
    <property type="match status" value="1"/>
</dbReference>
<protein>
    <submittedName>
        <fullName evidence="8">Glycosyltransferase</fullName>
        <ecNumber evidence="8">2.4.-.-</ecNumber>
    </submittedName>
</protein>
<dbReference type="Gene3D" id="3.90.550.10">
    <property type="entry name" value="Spore Coat Polysaccharide Biosynthesis Protein SpsA, Chain A"/>
    <property type="match status" value="1"/>
</dbReference>
<evidence type="ECO:0000313" key="8">
    <source>
        <dbReference type="EMBL" id="MCA9726318.1"/>
    </source>
</evidence>
<dbReference type="Proteomes" id="UP000697710">
    <property type="component" value="Unassembled WGS sequence"/>
</dbReference>
<keyword evidence="2" id="KW-1003">Cell membrane</keyword>
<evidence type="ECO:0000256" key="6">
    <source>
        <dbReference type="SAM" id="MobiDB-lite"/>
    </source>
</evidence>
<sequence length="279" mass="31365">MSVIIPLWREGDRPAALLDVLDRSPWVREVLAVEAEGDPDPLRLRRWKRVRFLETAPGRARQMNAGASAAGGELLLFLHADSMLDPGALERVCAELAVPGPIAVSFRLRFRERGVGLAILAWAGRMLSSIQPWFLGDQGLALRRPDFHEDGGFPDVAILEDWILVRRLRSRGRLLIVEGPHWTSGRRFLRRGILRQLWTNLSILFRYGGGEPLDVLAEAYRRTGPDFLADESWSDHRMKPPMGAKVQRTKELNRNGATWPAGRFRVLGPESTGSRSPGR</sequence>
<evidence type="ECO:0000313" key="9">
    <source>
        <dbReference type="Proteomes" id="UP000697710"/>
    </source>
</evidence>
<dbReference type="Pfam" id="PF00535">
    <property type="entry name" value="Glycos_transf_2"/>
    <property type="match status" value="1"/>
</dbReference>
<evidence type="ECO:0000256" key="4">
    <source>
        <dbReference type="ARBA" id="ARBA00022679"/>
    </source>
</evidence>
<dbReference type="InterPro" id="IPR029044">
    <property type="entry name" value="Nucleotide-diphossugar_trans"/>
</dbReference>
<dbReference type="PANTHER" id="PTHR43646:SF2">
    <property type="entry name" value="GLYCOSYLTRANSFERASE 2-LIKE DOMAIN-CONTAINING PROTEIN"/>
    <property type="match status" value="1"/>
</dbReference>
<dbReference type="EC" id="2.4.-.-" evidence="8"/>
<evidence type="ECO:0000256" key="3">
    <source>
        <dbReference type="ARBA" id="ARBA00022676"/>
    </source>
</evidence>
<keyword evidence="5" id="KW-0472">Membrane</keyword>
<organism evidence="8 9">
    <name type="scientific">Eiseniibacteriota bacterium</name>
    <dbReference type="NCBI Taxonomy" id="2212470"/>
    <lineage>
        <taxon>Bacteria</taxon>
        <taxon>Candidatus Eiseniibacteriota</taxon>
    </lineage>
</organism>
<dbReference type="AlphaFoldDB" id="A0A956LVX2"/>
<reference evidence="8" key="1">
    <citation type="submission" date="2020-04" db="EMBL/GenBank/DDBJ databases">
        <authorList>
            <person name="Zhang T."/>
        </authorList>
    </citation>
    <scope>NUCLEOTIDE SEQUENCE</scope>
    <source>
        <strain evidence="8">HKST-UBA01</strain>
    </source>
</reference>
<dbReference type="PANTHER" id="PTHR43646">
    <property type="entry name" value="GLYCOSYLTRANSFERASE"/>
    <property type="match status" value="1"/>
</dbReference>
<keyword evidence="3 8" id="KW-0328">Glycosyltransferase</keyword>
<evidence type="ECO:0000256" key="2">
    <source>
        <dbReference type="ARBA" id="ARBA00022475"/>
    </source>
</evidence>
<dbReference type="GO" id="GO:0016757">
    <property type="term" value="F:glycosyltransferase activity"/>
    <property type="evidence" value="ECO:0007669"/>
    <property type="project" value="UniProtKB-KW"/>
</dbReference>
<gene>
    <name evidence="8" type="ORF">KC729_01450</name>
</gene>
<name>A0A956LVX2_UNCEI</name>
<accession>A0A956LVX2</accession>
<comment type="subcellular location">
    <subcellularLocation>
        <location evidence="1">Cell membrane</location>
    </subcellularLocation>
</comment>
<dbReference type="InterPro" id="IPR001173">
    <property type="entry name" value="Glyco_trans_2-like"/>
</dbReference>
<evidence type="ECO:0000256" key="1">
    <source>
        <dbReference type="ARBA" id="ARBA00004236"/>
    </source>
</evidence>
<dbReference type="EMBL" id="JAGQHR010000019">
    <property type="protein sequence ID" value="MCA9726318.1"/>
    <property type="molecule type" value="Genomic_DNA"/>
</dbReference>
<reference evidence="8" key="2">
    <citation type="journal article" date="2021" name="Microbiome">
        <title>Successional dynamics and alternative stable states in a saline activated sludge microbial community over 9 years.</title>
        <authorList>
            <person name="Wang Y."/>
            <person name="Ye J."/>
            <person name="Ju F."/>
            <person name="Liu L."/>
            <person name="Boyd J.A."/>
            <person name="Deng Y."/>
            <person name="Parks D.H."/>
            <person name="Jiang X."/>
            <person name="Yin X."/>
            <person name="Woodcroft B.J."/>
            <person name="Tyson G.W."/>
            <person name="Hugenholtz P."/>
            <person name="Polz M.F."/>
            <person name="Zhang T."/>
        </authorList>
    </citation>
    <scope>NUCLEOTIDE SEQUENCE</scope>
    <source>
        <strain evidence="8">HKST-UBA01</strain>
    </source>
</reference>
<dbReference type="GO" id="GO:0005886">
    <property type="term" value="C:plasma membrane"/>
    <property type="evidence" value="ECO:0007669"/>
    <property type="project" value="UniProtKB-SubCell"/>
</dbReference>
<feature type="non-terminal residue" evidence="8">
    <location>
        <position position="279"/>
    </location>
</feature>
<feature type="region of interest" description="Disordered" evidence="6">
    <location>
        <begin position="254"/>
        <end position="279"/>
    </location>
</feature>
<comment type="caution">
    <text evidence="8">The sequence shown here is derived from an EMBL/GenBank/DDBJ whole genome shotgun (WGS) entry which is preliminary data.</text>
</comment>
<keyword evidence="4 8" id="KW-0808">Transferase</keyword>
<evidence type="ECO:0000256" key="5">
    <source>
        <dbReference type="ARBA" id="ARBA00023136"/>
    </source>
</evidence>
<feature type="domain" description="Glycosyltransferase 2-like" evidence="7">
    <location>
        <begin position="49"/>
        <end position="116"/>
    </location>
</feature>